<gene>
    <name evidence="6" type="ORF">SI8410_06009141</name>
</gene>
<protein>
    <recommendedName>
        <fullName evidence="5">Beta-Casp domain-containing protein</fullName>
    </recommendedName>
</protein>
<dbReference type="AlphaFoldDB" id="A0A7I8KMF7"/>
<sequence>MKLTCLSRGQGFHCPPCHMIDLGGFCILLECPIDLSALTAFAPIMATTSEVGMGSDEEEEEGKEASLSVDGLINSVPWYKTVGSLGLWDVSLIDVVVISSPMGILGLPILTRNSNFSAKIYATEVTTKIGQLMMEDLVTMHEEALQFFGPGEEFKYPEWMTWNELEKYPQVIRTIVMGNVAEELGSWFPLYSKAEIDECIKKVQTAKYAEECCYNSSLIFKAFSSGLEIGGANWTIHCPGSSVTYLTSSIFKSATAMEFNYHDLQGNDFILFSDFSSFNDAGMSNSEKEPLDEPSSIADVPLIREDNNNDEDREGFAASVEMLEELEKINFISSCVVETAKGGGSVLIPIGRLGIILQLLEVISQALEALELKVPMYIISSAAEEMLALANVFPEWVSSERQQKLYSGTSLFGHAELTKESKLQFFPVIHSPDFMQAWQEPCIVFSPHWSLRLGPAVHLLRRWHADENCLLILESGVDADVALSPFMPIAMKVLRCSFLSGLPIRKVHPLLEFLKSKHILFPEDLRPHVPLREGASFLYYSENRTMAAPNPSDGVEADLSIDLARQLRPRRMLQETMAISRLKGKLQLSYGRHLLAPTKAPSDLPAKRLLWGPVDRSLLLHSLAEKGIIESSVEQDDGGRCRIFVQDGDRRAVVELGAAPAVIAAADERLAALLHEALCSASDGI</sequence>
<dbReference type="Proteomes" id="UP000663760">
    <property type="component" value="Chromosome 6"/>
</dbReference>
<dbReference type="InterPro" id="IPR027074">
    <property type="entry name" value="Integrator_9su"/>
</dbReference>
<accession>A0A7I8KMF7</accession>
<keyword evidence="7" id="KW-1185">Reference proteome</keyword>
<evidence type="ECO:0000313" key="7">
    <source>
        <dbReference type="Proteomes" id="UP000663760"/>
    </source>
</evidence>
<keyword evidence="3" id="KW-0963">Cytoplasm</keyword>
<evidence type="ECO:0000259" key="5">
    <source>
        <dbReference type="SMART" id="SM01027"/>
    </source>
</evidence>
<feature type="domain" description="Beta-Casp" evidence="5">
    <location>
        <begin position="356"/>
        <end position="481"/>
    </location>
</feature>
<evidence type="ECO:0000256" key="2">
    <source>
        <dbReference type="ARBA" id="ARBA00004496"/>
    </source>
</evidence>
<dbReference type="EMBL" id="LR746269">
    <property type="protein sequence ID" value="CAA7398476.1"/>
    <property type="molecule type" value="Genomic_DNA"/>
</dbReference>
<dbReference type="InterPro" id="IPR022712">
    <property type="entry name" value="Beta_Casp"/>
</dbReference>
<dbReference type="GO" id="GO:0034472">
    <property type="term" value="P:snRNA 3'-end processing"/>
    <property type="evidence" value="ECO:0007669"/>
    <property type="project" value="TreeGrafter"/>
</dbReference>
<evidence type="ECO:0000256" key="3">
    <source>
        <dbReference type="ARBA" id="ARBA00022490"/>
    </source>
</evidence>
<dbReference type="SUPFAM" id="SSF56281">
    <property type="entry name" value="Metallo-hydrolase/oxidoreductase"/>
    <property type="match status" value="1"/>
</dbReference>
<dbReference type="PANTHER" id="PTHR46094:SF1">
    <property type="entry name" value="INTEGRATOR COMPLEX SUBUNIT 9"/>
    <property type="match status" value="1"/>
</dbReference>
<dbReference type="GO" id="GO:0032039">
    <property type="term" value="C:integrator complex"/>
    <property type="evidence" value="ECO:0007669"/>
    <property type="project" value="InterPro"/>
</dbReference>
<dbReference type="Gene3D" id="3.60.15.10">
    <property type="entry name" value="Ribonuclease Z/Hydroxyacylglutathione hydrolase-like"/>
    <property type="match status" value="1"/>
</dbReference>
<proteinExistence type="predicted"/>
<dbReference type="SMART" id="SM01027">
    <property type="entry name" value="Beta-Casp"/>
    <property type="match status" value="1"/>
</dbReference>
<evidence type="ECO:0000256" key="1">
    <source>
        <dbReference type="ARBA" id="ARBA00004123"/>
    </source>
</evidence>
<dbReference type="InterPro" id="IPR036866">
    <property type="entry name" value="RibonucZ/Hydroxyglut_hydro"/>
</dbReference>
<keyword evidence="4" id="KW-0539">Nucleus</keyword>
<dbReference type="GO" id="GO:0005737">
    <property type="term" value="C:cytoplasm"/>
    <property type="evidence" value="ECO:0007669"/>
    <property type="project" value="UniProtKB-SubCell"/>
</dbReference>
<evidence type="ECO:0000313" key="6">
    <source>
        <dbReference type="EMBL" id="CAA7398476.1"/>
    </source>
</evidence>
<name>A0A7I8KMF7_SPIIN</name>
<dbReference type="OrthoDB" id="5600060at2759"/>
<dbReference type="PANTHER" id="PTHR46094">
    <property type="entry name" value="INTEGRATOR COMPLEX SUBUNIT 9"/>
    <property type="match status" value="1"/>
</dbReference>
<reference evidence="6" key="1">
    <citation type="submission" date="2020-02" db="EMBL/GenBank/DDBJ databases">
        <authorList>
            <person name="Scholz U."/>
            <person name="Mascher M."/>
            <person name="Fiebig A."/>
        </authorList>
    </citation>
    <scope>NUCLEOTIDE SEQUENCE</scope>
</reference>
<evidence type="ECO:0000256" key="4">
    <source>
        <dbReference type="ARBA" id="ARBA00023242"/>
    </source>
</evidence>
<dbReference type="Pfam" id="PF10996">
    <property type="entry name" value="Beta-Casp"/>
    <property type="match status" value="1"/>
</dbReference>
<dbReference type="Gene3D" id="3.40.50.10890">
    <property type="match status" value="1"/>
</dbReference>
<comment type="subcellular location">
    <subcellularLocation>
        <location evidence="2">Cytoplasm</location>
    </subcellularLocation>
    <subcellularLocation>
        <location evidence="1">Nucleus</location>
    </subcellularLocation>
</comment>
<organism evidence="6 7">
    <name type="scientific">Spirodela intermedia</name>
    <name type="common">Intermediate duckweed</name>
    <dbReference type="NCBI Taxonomy" id="51605"/>
    <lineage>
        <taxon>Eukaryota</taxon>
        <taxon>Viridiplantae</taxon>
        <taxon>Streptophyta</taxon>
        <taxon>Embryophyta</taxon>
        <taxon>Tracheophyta</taxon>
        <taxon>Spermatophyta</taxon>
        <taxon>Magnoliopsida</taxon>
        <taxon>Liliopsida</taxon>
        <taxon>Araceae</taxon>
        <taxon>Lemnoideae</taxon>
        <taxon>Spirodela</taxon>
    </lineage>
</organism>